<organism evidence="1 2">
    <name type="scientific">Streptococcus suis</name>
    <dbReference type="NCBI Taxonomy" id="1307"/>
    <lineage>
        <taxon>Bacteria</taxon>
        <taxon>Bacillati</taxon>
        <taxon>Bacillota</taxon>
        <taxon>Bacilli</taxon>
        <taxon>Lactobacillales</taxon>
        <taxon>Streptococcaceae</taxon>
        <taxon>Streptococcus</taxon>
    </lineage>
</organism>
<proteinExistence type="predicted"/>
<sequence length="82" mass="9721">MSLIIRREEEKDHRAVEELTREAFWNVYHPGATEHLIVHQLRNKKHVIKDLNLVAEADGQLVGHILSMWRRRSRQTAFARLV</sequence>
<evidence type="ECO:0000313" key="1">
    <source>
        <dbReference type="EMBL" id="MDG4513145.1"/>
    </source>
</evidence>
<reference evidence="1" key="1">
    <citation type="submission" date="2022-07" db="EMBL/GenBank/DDBJ databases">
        <title>Whole Genome Sequencing of Streptococcus suis.</title>
        <authorList>
            <person name="Dai X."/>
            <person name="Huang J."/>
            <person name="Wang L."/>
        </authorList>
    </citation>
    <scope>NUCLEOTIDE SEQUENCE</scope>
    <source>
        <strain evidence="1">SFB2</strain>
    </source>
</reference>
<protein>
    <recommendedName>
        <fullName evidence="3">Acetyltransferase</fullName>
    </recommendedName>
</protein>
<comment type="caution">
    <text evidence="1">The sequence shown here is derived from an EMBL/GenBank/DDBJ whole genome shotgun (WGS) entry which is preliminary data.</text>
</comment>
<dbReference type="SUPFAM" id="SSF55729">
    <property type="entry name" value="Acyl-CoA N-acyltransferases (Nat)"/>
    <property type="match status" value="1"/>
</dbReference>
<dbReference type="InterPro" id="IPR016181">
    <property type="entry name" value="Acyl_CoA_acyltransferase"/>
</dbReference>
<gene>
    <name evidence="1" type="ORF">NOL15_10015</name>
</gene>
<dbReference type="AlphaFoldDB" id="A0A9X4RQ74"/>
<dbReference type="Gene3D" id="3.40.630.30">
    <property type="match status" value="1"/>
</dbReference>
<evidence type="ECO:0008006" key="3">
    <source>
        <dbReference type="Google" id="ProtNLM"/>
    </source>
</evidence>
<name>A0A9X4RQ74_STRSU</name>
<accession>A0A9X4RQ74</accession>
<dbReference type="EMBL" id="JANFML010000046">
    <property type="protein sequence ID" value="MDG4513145.1"/>
    <property type="molecule type" value="Genomic_DNA"/>
</dbReference>
<evidence type="ECO:0000313" key="2">
    <source>
        <dbReference type="Proteomes" id="UP001152879"/>
    </source>
</evidence>
<dbReference type="Proteomes" id="UP001152879">
    <property type="component" value="Unassembled WGS sequence"/>
</dbReference>